<protein>
    <submittedName>
        <fullName evidence="1">Histidine decarboxylase</fullName>
    </submittedName>
</protein>
<comment type="caution">
    <text evidence="1">The sequence shown here is derived from an EMBL/GenBank/DDBJ whole genome shotgun (WGS) entry which is preliminary data.</text>
</comment>
<evidence type="ECO:0000313" key="2">
    <source>
        <dbReference type="Proteomes" id="UP001219518"/>
    </source>
</evidence>
<reference evidence="1" key="1">
    <citation type="submission" date="2021-07" db="EMBL/GenBank/DDBJ databases">
        <authorList>
            <person name="Catto M.A."/>
            <person name="Jacobson A."/>
            <person name="Kennedy G."/>
            <person name="Labadie P."/>
            <person name="Hunt B.G."/>
            <person name="Srinivasan R."/>
        </authorList>
    </citation>
    <scope>NUCLEOTIDE SEQUENCE</scope>
    <source>
        <strain evidence="1">PL_HMW_Pooled</strain>
        <tissue evidence="1">Head</tissue>
    </source>
</reference>
<accession>A0AAE1LHL2</accession>
<proteinExistence type="predicted"/>
<sequence>MEHCKKLVLVPHETGKNPVGRTPEVLMNDLDREMQHILKQKAEDREKWKLYEQALQKYLYFVNERKKNRGP</sequence>
<keyword evidence="2" id="KW-1185">Reference proteome</keyword>
<gene>
    <name evidence="1" type="ORF">KUF71_000924</name>
</gene>
<evidence type="ECO:0000313" key="1">
    <source>
        <dbReference type="EMBL" id="KAK3918352.1"/>
    </source>
</evidence>
<dbReference type="EMBL" id="JAHWGI010000935">
    <property type="protein sequence ID" value="KAK3918352.1"/>
    <property type="molecule type" value="Genomic_DNA"/>
</dbReference>
<reference evidence="1" key="2">
    <citation type="journal article" date="2023" name="BMC Genomics">
        <title>Pest status, molecular evolution, and epigenetic factors derived from the genome assembly of Frankliniella fusca, a thysanopteran phytovirus vector.</title>
        <authorList>
            <person name="Catto M.A."/>
            <person name="Labadie P.E."/>
            <person name="Jacobson A.L."/>
            <person name="Kennedy G.G."/>
            <person name="Srinivasan R."/>
            <person name="Hunt B.G."/>
        </authorList>
    </citation>
    <scope>NUCLEOTIDE SEQUENCE</scope>
    <source>
        <strain evidence="1">PL_HMW_Pooled</strain>
    </source>
</reference>
<dbReference type="Proteomes" id="UP001219518">
    <property type="component" value="Unassembled WGS sequence"/>
</dbReference>
<name>A0AAE1LHL2_9NEOP</name>
<dbReference type="AlphaFoldDB" id="A0AAE1LHL2"/>
<organism evidence="1 2">
    <name type="scientific">Frankliniella fusca</name>
    <dbReference type="NCBI Taxonomy" id="407009"/>
    <lineage>
        <taxon>Eukaryota</taxon>
        <taxon>Metazoa</taxon>
        <taxon>Ecdysozoa</taxon>
        <taxon>Arthropoda</taxon>
        <taxon>Hexapoda</taxon>
        <taxon>Insecta</taxon>
        <taxon>Pterygota</taxon>
        <taxon>Neoptera</taxon>
        <taxon>Paraneoptera</taxon>
        <taxon>Thysanoptera</taxon>
        <taxon>Terebrantia</taxon>
        <taxon>Thripoidea</taxon>
        <taxon>Thripidae</taxon>
        <taxon>Frankliniella</taxon>
    </lineage>
</organism>